<protein>
    <recommendedName>
        <fullName evidence="2">Beta/gamma crystallin 'Greek key' domain-containing protein</fullName>
    </recommendedName>
</protein>
<comment type="caution">
    <text evidence="3">The sequence shown here is derived from an EMBL/GenBank/DDBJ whole genome shotgun (WGS) entry which is preliminary data.</text>
</comment>
<organism evidence="3 4">
    <name type="scientific">Paramecium sonneborni</name>
    <dbReference type="NCBI Taxonomy" id="65129"/>
    <lineage>
        <taxon>Eukaryota</taxon>
        <taxon>Sar</taxon>
        <taxon>Alveolata</taxon>
        <taxon>Ciliophora</taxon>
        <taxon>Intramacronucleata</taxon>
        <taxon>Oligohymenophorea</taxon>
        <taxon>Peniculida</taxon>
        <taxon>Parameciidae</taxon>
        <taxon>Paramecium</taxon>
    </lineage>
</organism>
<name>A0A8S1Q7W2_9CILI</name>
<feature type="domain" description="Beta/gamma crystallin 'Greek key'" evidence="2">
    <location>
        <begin position="978"/>
        <end position="1036"/>
    </location>
</feature>
<dbReference type="Proteomes" id="UP000692954">
    <property type="component" value="Unassembled WGS sequence"/>
</dbReference>
<dbReference type="InterPro" id="IPR001064">
    <property type="entry name" value="Beta/gamma_crystallin"/>
</dbReference>
<dbReference type="Pfam" id="PF00030">
    <property type="entry name" value="Crystall"/>
    <property type="match status" value="1"/>
</dbReference>
<sequence length="1069" mass="125377">MSEGFKKNVKSFTPYRARPSEIGSVDASIDPMRQVRLRVQNSLDLQVQQLSTDQPFSTNLFINPQYTTFDISQRVSLDGNIDFMFNNLIGTFVNSSLDSKLIQKPLDIFQSQNRQINPTLSSFFNSPRQSIYPFLQQSQQNEMPRHSNNSLDKQIKITQINSPSQFIIRPPSIQQQQINVNLNHFKKEELKLLNQDDSDQSEVVQSESSWNQNKDEKKEIKINRRTRKRCIIQESSESYKIGRKKKGSKVNDTKNITKNFSKAIISYILNNEQMIQGFMKKDQYDNFVQLLKTKKNQMTNIKQLRDLWIDGEFLELQVNISQEINLQLMYIIQEFLILLGIQNIDKIFQGPLRSLKILNSSKLYDQIHLKQNDFPIKQFCYDFNQFFIASIMKKEDYRIILQYSQLTLNRLTAPYYHENKGCQFNLFELDKPTQAALEQDESKQFTCPVCHLKGKLKLDILYCQNEFVNEKNQLVVNQSNQQILKIQKQNYTHSFLSKEQEVLELQQQFNSQILLNVKFQNQLTLQYIEKINQDRNNEIFQIFRRNSQLNLPTLIGIINFKLILFYHISKTKLEFDLYDDTNKKNCIKIHDYQTSGNIRIKQVDLIDNYIYIIIQQESFFQLYRGRYNQIFNEDRNEAIFYVSQMPGYTLLGESRLLQFKKQKSIMIGNKGSIIVKDIIDNNVVMNQNLRIPELNENSQLVQLLDSQILFVDQNIMAEVGVIKEYNYSEQKIIKIIQNNIFNQIFENDLPIVHNQVLYLLNSERLNNQNIQVQYIMPGRENNCFTKTIQILNHNSYMKVKIIPTTQTQVGIVSSYMRNIIQYQLIRFAMPLKAFMFGIILISALVLAQTNVELSEIETNPIPTMVNFDGYQRNEDQIQQQQEYFNFDDTFTSSNTQVIQNIENNQSVEDPNNFILDQEDVSTLNSQITTMTNNQNYIQDVNDIPQLDMIHTQSTQTINQQDSTNISETQSKNTNSNCIVIYSQCHFKGESLQLCESQRNIDDFDHDIKSIEIPKGYSVRLYNKEDFSGEKIVLKESQECLIKPLALTQLKEKQWNKFTILAQNINLRAI</sequence>
<accession>A0A8S1Q7W2</accession>
<reference evidence="3" key="1">
    <citation type="submission" date="2021-01" db="EMBL/GenBank/DDBJ databases">
        <authorList>
            <consortium name="Genoscope - CEA"/>
            <person name="William W."/>
        </authorList>
    </citation>
    <scope>NUCLEOTIDE SEQUENCE</scope>
</reference>
<evidence type="ECO:0000256" key="1">
    <source>
        <dbReference type="SAM" id="MobiDB-lite"/>
    </source>
</evidence>
<dbReference type="EMBL" id="CAJJDN010000097">
    <property type="protein sequence ID" value="CAD8111184.1"/>
    <property type="molecule type" value="Genomic_DNA"/>
</dbReference>
<proteinExistence type="predicted"/>
<feature type="region of interest" description="Disordered" evidence="1">
    <location>
        <begin position="196"/>
        <end position="216"/>
    </location>
</feature>
<keyword evidence="4" id="KW-1185">Reference proteome</keyword>
<evidence type="ECO:0000313" key="4">
    <source>
        <dbReference type="Proteomes" id="UP000692954"/>
    </source>
</evidence>
<dbReference type="AlphaFoldDB" id="A0A8S1Q7W2"/>
<dbReference type="OrthoDB" id="304910at2759"/>
<gene>
    <name evidence="3" type="ORF">PSON_ATCC_30995.1.T0970162</name>
</gene>
<evidence type="ECO:0000313" key="3">
    <source>
        <dbReference type="EMBL" id="CAD8111184.1"/>
    </source>
</evidence>
<evidence type="ECO:0000259" key="2">
    <source>
        <dbReference type="Pfam" id="PF00030"/>
    </source>
</evidence>